<proteinExistence type="predicted"/>
<evidence type="ECO:0000313" key="4">
    <source>
        <dbReference type="Proteomes" id="UP000216991"/>
    </source>
</evidence>
<dbReference type="RefSeq" id="WP_094473519.1">
    <property type="nucleotide sequence ID" value="NZ_NOXT01000105.1"/>
</dbReference>
<comment type="caution">
    <text evidence="3">The sequence shown here is derived from an EMBL/GenBank/DDBJ whole genome shotgun (WGS) entry which is preliminary data.</text>
</comment>
<feature type="coiled-coil region" evidence="1">
    <location>
        <begin position="216"/>
        <end position="243"/>
    </location>
</feature>
<dbReference type="AlphaFoldDB" id="A0A255YJD1"/>
<sequence>MQSIEGETEKSRFDHDDIPNLDAQTPRFATGHLGDAMTTAQVSLITSGKALLAGAGSAIAMMLAVLPVQAKDRQGAVVPTEADKVQATAAKPLLAYYLPKTVLHVTISQQLTACPASGGDAEVETTITVVPERAADLAARVLLDAGSGVFAKRTVRLELNADQTLAAFNSTAEGQGGPILKSIANLAFKVAAASVGPSSVDSPRKPDPLPACSDVVEAIFKKLADLNSKINNLETSIAEGKGNPAATALLADWRARRAQFRDSLTLTKRHMITDATTAQVLASVDYGEWFYPAPQMSLKDSLASVKVPGVHGFRLALTIDDNHPNHRTPEDKSKPYGSADKPHKHLVYRLPIGASVSVQPCASAASGADCTPDTSKPGQDASLTGRVALMHLSRDQFLSVGKGGLFGTRTAVAKFDALGAPSILEYGSAPASADVAGVVDAVGQGLDTLRDAETEALKRAIAKEEARKKLNDLREAAADPK</sequence>
<accession>A0A255YJD1</accession>
<keyword evidence="4" id="KW-1185">Reference proteome</keyword>
<reference evidence="3 4" key="1">
    <citation type="submission" date="2017-07" db="EMBL/GenBank/DDBJ databases">
        <title>Sandarakinorhabdus cyanobacteriorum sp. nov., a novel bacterium isolated from cyanobacterial aggregates in a eutrophic lake.</title>
        <authorList>
            <person name="Cai H."/>
        </authorList>
    </citation>
    <scope>NUCLEOTIDE SEQUENCE [LARGE SCALE GENOMIC DNA]</scope>
    <source>
        <strain evidence="3 4">TH057</strain>
    </source>
</reference>
<evidence type="ECO:0000313" key="3">
    <source>
        <dbReference type="EMBL" id="OYQ29377.1"/>
    </source>
</evidence>
<dbReference type="OrthoDB" id="7605185at2"/>
<feature type="region of interest" description="Disordered" evidence="2">
    <location>
        <begin position="320"/>
        <end position="341"/>
    </location>
</feature>
<dbReference type="Proteomes" id="UP000216991">
    <property type="component" value="Unassembled WGS sequence"/>
</dbReference>
<feature type="compositionally biased region" description="Basic and acidic residues" evidence="2">
    <location>
        <begin position="320"/>
        <end position="334"/>
    </location>
</feature>
<organism evidence="3 4">
    <name type="scientific">Sandarakinorhabdus cyanobacteriorum</name>
    <dbReference type="NCBI Taxonomy" id="1981098"/>
    <lineage>
        <taxon>Bacteria</taxon>
        <taxon>Pseudomonadati</taxon>
        <taxon>Pseudomonadota</taxon>
        <taxon>Alphaproteobacteria</taxon>
        <taxon>Sphingomonadales</taxon>
        <taxon>Sphingosinicellaceae</taxon>
        <taxon>Sandarakinorhabdus</taxon>
    </lineage>
</organism>
<evidence type="ECO:0000256" key="1">
    <source>
        <dbReference type="SAM" id="Coils"/>
    </source>
</evidence>
<name>A0A255YJD1_9SPHN</name>
<keyword evidence="1" id="KW-0175">Coiled coil</keyword>
<feature type="compositionally biased region" description="Basic and acidic residues" evidence="2">
    <location>
        <begin position="7"/>
        <end position="18"/>
    </location>
</feature>
<feature type="region of interest" description="Disordered" evidence="2">
    <location>
        <begin position="1"/>
        <end position="20"/>
    </location>
</feature>
<protein>
    <submittedName>
        <fullName evidence="3">Uncharacterized protein</fullName>
    </submittedName>
</protein>
<gene>
    <name evidence="3" type="ORF">CHU93_07705</name>
</gene>
<dbReference type="EMBL" id="NOXT01000105">
    <property type="protein sequence ID" value="OYQ29377.1"/>
    <property type="molecule type" value="Genomic_DNA"/>
</dbReference>
<evidence type="ECO:0000256" key="2">
    <source>
        <dbReference type="SAM" id="MobiDB-lite"/>
    </source>
</evidence>